<keyword evidence="2" id="KW-1185">Reference proteome</keyword>
<organism evidence="1 2">
    <name type="scientific">Arachidicoccus soli</name>
    <dbReference type="NCBI Taxonomy" id="2341117"/>
    <lineage>
        <taxon>Bacteria</taxon>
        <taxon>Pseudomonadati</taxon>
        <taxon>Bacteroidota</taxon>
        <taxon>Chitinophagia</taxon>
        <taxon>Chitinophagales</taxon>
        <taxon>Chitinophagaceae</taxon>
        <taxon>Arachidicoccus</taxon>
    </lineage>
</organism>
<name>A0A386HPF3_9BACT</name>
<dbReference type="OrthoDB" id="1494789at2"/>
<dbReference type="Proteomes" id="UP000266118">
    <property type="component" value="Chromosome"/>
</dbReference>
<dbReference type="KEGG" id="ark:D6B99_05775"/>
<proteinExistence type="predicted"/>
<reference evidence="1 2" key="1">
    <citation type="submission" date="2018-09" db="EMBL/GenBank/DDBJ databases">
        <title>Arachidicoccus sp. nov., a bacterium isolated from soil.</title>
        <authorList>
            <person name="Weon H.-Y."/>
            <person name="Kwon S.-W."/>
            <person name="Lee S.A."/>
        </authorList>
    </citation>
    <scope>NUCLEOTIDE SEQUENCE [LARGE SCALE GENOMIC DNA]</scope>
    <source>
        <strain evidence="1 2">KIS59-12</strain>
    </source>
</reference>
<gene>
    <name evidence="1" type="ORF">D6B99_05775</name>
</gene>
<sequence length="95" mass="11219">MNNHLIPLQHICTHYQAEVSFIQSLHEYGLIEIISEEETTFISEEQIKEIERMIHLHYDLNINIEGIDAIVHLLQKMENLNTEMVLLKNKLSCYL</sequence>
<dbReference type="Gene3D" id="1.10.1660.10">
    <property type="match status" value="1"/>
</dbReference>
<evidence type="ECO:0000313" key="2">
    <source>
        <dbReference type="Proteomes" id="UP000266118"/>
    </source>
</evidence>
<dbReference type="AlphaFoldDB" id="A0A386HPF3"/>
<evidence type="ECO:0000313" key="1">
    <source>
        <dbReference type="EMBL" id="AYD47164.1"/>
    </source>
</evidence>
<accession>A0A386HPF3</accession>
<dbReference type="RefSeq" id="WP_119985984.1">
    <property type="nucleotide sequence ID" value="NZ_CP032489.1"/>
</dbReference>
<protein>
    <submittedName>
        <fullName evidence="1">MerR family transcriptional regulator</fullName>
    </submittedName>
</protein>
<dbReference type="Pfam" id="PF13591">
    <property type="entry name" value="MerR_2"/>
    <property type="match status" value="1"/>
</dbReference>
<dbReference type="EMBL" id="CP032489">
    <property type="protein sequence ID" value="AYD47164.1"/>
    <property type="molecule type" value="Genomic_DNA"/>
</dbReference>